<dbReference type="AlphaFoldDB" id="A0A917C5Y3"/>
<organism evidence="1 2">
    <name type="scientific">Terasakiella brassicae</name>
    <dbReference type="NCBI Taxonomy" id="1634917"/>
    <lineage>
        <taxon>Bacteria</taxon>
        <taxon>Pseudomonadati</taxon>
        <taxon>Pseudomonadota</taxon>
        <taxon>Alphaproteobacteria</taxon>
        <taxon>Rhodospirillales</taxon>
        <taxon>Terasakiellaceae</taxon>
        <taxon>Terasakiella</taxon>
    </lineage>
</organism>
<accession>A0A917C5Y3</accession>
<evidence type="ECO:0000313" key="2">
    <source>
        <dbReference type="Proteomes" id="UP000632498"/>
    </source>
</evidence>
<name>A0A917C5Y3_9PROT</name>
<comment type="caution">
    <text evidence="1">The sequence shown here is derived from an EMBL/GenBank/DDBJ whole genome shotgun (WGS) entry which is preliminary data.</text>
</comment>
<protein>
    <submittedName>
        <fullName evidence="1">Uncharacterized protein</fullName>
    </submittedName>
</protein>
<sequence length="232" mass="26906">MKNDFKAVGFLLENLFDSWDVEHQCGMLEDFCRYRLGSNDTDVILSDEACAFADFTDLIEQYRPNASNPNGCIFVVPTLDHVKCDTHILQAIIQNSIAVVPIDQFGDGNARIEANLLIQEALKAHRSLYSSFEKKMGLRREKTAKEIEARRKRADKEARHRELIKPCLLHEIQKGNLSFYSIAEVFNNANEECETDQPFPTFSDKSKWHSETIKRIIFKDDELKDEYQKRKR</sequence>
<proteinExistence type="predicted"/>
<reference evidence="1" key="2">
    <citation type="submission" date="2020-09" db="EMBL/GenBank/DDBJ databases">
        <authorList>
            <person name="Sun Q."/>
            <person name="Zhou Y."/>
        </authorList>
    </citation>
    <scope>NUCLEOTIDE SEQUENCE</scope>
    <source>
        <strain evidence="1">CGMCC 1.15254</strain>
    </source>
</reference>
<dbReference type="Proteomes" id="UP000632498">
    <property type="component" value="Unassembled WGS sequence"/>
</dbReference>
<reference evidence="1" key="1">
    <citation type="journal article" date="2014" name="Int. J. Syst. Evol. Microbiol.">
        <title>Complete genome sequence of Corynebacterium casei LMG S-19264T (=DSM 44701T), isolated from a smear-ripened cheese.</title>
        <authorList>
            <consortium name="US DOE Joint Genome Institute (JGI-PGF)"/>
            <person name="Walter F."/>
            <person name="Albersmeier A."/>
            <person name="Kalinowski J."/>
            <person name="Ruckert C."/>
        </authorList>
    </citation>
    <scope>NUCLEOTIDE SEQUENCE</scope>
    <source>
        <strain evidence="1">CGMCC 1.15254</strain>
    </source>
</reference>
<gene>
    <name evidence="1" type="ORF">GCM10011332_29510</name>
</gene>
<keyword evidence="2" id="KW-1185">Reference proteome</keyword>
<evidence type="ECO:0000313" key="1">
    <source>
        <dbReference type="EMBL" id="GGF73562.1"/>
    </source>
</evidence>
<dbReference type="RefSeq" id="WP_188666640.1">
    <property type="nucleotide sequence ID" value="NZ_BMHV01000028.1"/>
</dbReference>
<dbReference type="EMBL" id="BMHV01000028">
    <property type="protein sequence ID" value="GGF73562.1"/>
    <property type="molecule type" value="Genomic_DNA"/>
</dbReference>